<keyword evidence="9" id="KW-0732">Signal</keyword>
<dbReference type="PANTHER" id="PTHR36699">
    <property type="entry name" value="LD-TRANSPEPTIDASE"/>
    <property type="match status" value="1"/>
</dbReference>
<keyword evidence="4 7" id="KW-0133">Cell shape</keyword>
<evidence type="ECO:0000256" key="9">
    <source>
        <dbReference type="SAM" id="SignalP"/>
    </source>
</evidence>
<feature type="active site" description="Proton donor/acceptor" evidence="7">
    <location>
        <position position="262"/>
    </location>
</feature>
<feature type="region of interest" description="Disordered" evidence="8">
    <location>
        <begin position="25"/>
        <end position="53"/>
    </location>
</feature>
<dbReference type="InterPro" id="IPR056203">
    <property type="entry name" value="Cds6_C"/>
</dbReference>
<dbReference type="InterPro" id="IPR032710">
    <property type="entry name" value="NTF2-like_dom_sf"/>
</dbReference>
<evidence type="ECO:0000313" key="12">
    <source>
        <dbReference type="Proteomes" id="UP001596270"/>
    </source>
</evidence>
<evidence type="ECO:0000256" key="6">
    <source>
        <dbReference type="ARBA" id="ARBA00023316"/>
    </source>
</evidence>
<feature type="active site" description="Nucleophile" evidence="7">
    <location>
        <position position="279"/>
    </location>
</feature>
<dbReference type="CDD" id="cd16913">
    <property type="entry name" value="YkuD_like"/>
    <property type="match status" value="1"/>
</dbReference>
<comment type="pathway">
    <text evidence="1 7">Cell wall biogenesis; peptidoglycan biosynthesis.</text>
</comment>
<evidence type="ECO:0000256" key="1">
    <source>
        <dbReference type="ARBA" id="ARBA00004752"/>
    </source>
</evidence>
<dbReference type="RefSeq" id="WP_371439751.1">
    <property type="nucleotide sequence ID" value="NZ_JBHSRS010000084.1"/>
</dbReference>
<dbReference type="PANTHER" id="PTHR36699:SF1">
    <property type="entry name" value="L,D-TRANSPEPTIDASE YAFK-RELATED"/>
    <property type="match status" value="1"/>
</dbReference>
<evidence type="ECO:0000313" key="11">
    <source>
        <dbReference type="EMBL" id="MFC6283984.1"/>
    </source>
</evidence>
<evidence type="ECO:0000256" key="2">
    <source>
        <dbReference type="ARBA" id="ARBA00005992"/>
    </source>
</evidence>
<reference evidence="12" key="1">
    <citation type="journal article" date="2019" name="Int. J. Syst. Evol. Microbiol.">
        <title>The Global Catalogue of Microorganisms (GCM) 10K type strain sequencing project: providing services to taxonomists for standard genome sequencing and annotation.</title>
        <authorList>
            <consortium name="The Broad Institute Genomics Platform"/>
            <consortium name="The Broad Institute Genome Sequencing Center for Infectious Disease"/>
            <person name="Wu L."/>
            <person name="Ma J."/>
        </authorList>
    </citation>
    <scope>NUCLEOTIDE SEQUENCE [LARGE SCALE GENOMIC DNA]</scope>
    <source>
        <strain evidence="12">CCUG 39402</strain>
    </source>
</reference>
<keyword evidence="3" id="KW-0808">Transferase</keyword>
<comment type="caution">
    <text evidence="11">The sequence shown here is derived from an EMBL/GenBank/DDBJ whole genome shotgun (WGS) entry which is preliminary data.</text>
</comment>
<dbReference type="EMBL" id="JBHSRS010000084">
    <property type="protein sequence ID" value="MFC6283984.1"/>
    <property type="molecule type" value="Genomic_DNA"/>
</dbReference>
<keyword evidence="5 7" id="KW-0573">Peptidoglycan synthesis</keyword>
<sequence>MKRVFPVILLTAFALTLAAPLAHAENGKKRKKSAQTAAPEKRKAASRQARTPVPVKAVARDGEAEARLIDIYKLIGQARTRDALAKAEGLVKDHPNFQLAQLVYGDLLAAQIRPVRMVGDVPDTTARAAGPALAELRDESLLRLKALRDRPAPGTIPSQFLALSAANKHAIAVDASKSRLYLFENTSTGMKLLADYYVSVGKLGIEKKVEGDLRTPLGVYFITSNLNPKSLKDFYGSGALPVNYPNQLDIKRGKTGGGIWLHGTPPAQYSRAPLATDGCVVIANPDLERIIGTVAIRTTPVVIAQNLTWVAPQTVKADSKPFEDALKGWHAAKSSGDLARTTSWYAPDFTSNGKTLAQWTPILRSEIDKLAGRAVQLKDVSYLRWTDSADTMVVTFAELAQGAKTGRIKRQYWSRQGSQWKIFYEGIIG</sequence>
<dbReference type="SUPFAM" id="SSF54427">
    <property type="entry name" value="NTF2-like"/>
    <property type="match status" value="1"/>
</dbReference>
<organism evidence="11 12">
    <name type="scientific">Polaromonas aquatica</name>
    <dbReference type="NCBI Taxonomy" id="332657"/>
    <lineage>
        <taxon>Bacteria</taxon>
        <taxon>Pseudomonadati</taxon>
        <taxon>Pseudomonadota</taxon>
        <taxon>Betaproteobacteria</taxon>
        <taxon>Burkholderiales</taxon>
        <taxon>Comamonadaceae</taxon>
        <taxon>Polaromonas</taxon>
    </lineage>
</organism>
<name>A0ABW1U2U2_9BURK</name>
<dbReference type="InterPro" id="IPR005490">
    <property type="entry name" value="LD_TPept_cat_dom"/>
</dbReference>
<evidence type="ECO:0000256" key="5">
    <source>
        <dbReference type="ARBA" id="ARBA00022984"/>
    </source>
</evidence>
<evidence type="ECO:0000256" key="7">
    <source>
        <dbReference type="PROSITE-ProRule" id="PRU01373"/>
    </source>
</evidence>
<proteinExistence type="inferred from homology"/>
<feature type="domain" description="L,D-TPase catalytic" evidence="10">
    <location>
        <begin position="169"/>
        <end position="304"/>
    </location>
</feature>
<evidence type="ECO:0000256" key="4">
    <source>
        <dbReference type="ARBA" id="ARBA00022960"/>
    </source>
</evidence>
<dbReference type="PROSITE" id="PS52029">
    <property type="entry name" value="LD_TPASE"/>
    <property type="match status" value="1"/>
</dbReference>
<keyword evidence="12" id="KW-1185">Reference proteome</keyword>
<evidence type="ECO:0000256" key="8">
    <source>
        <dbReference type="SAM" id="MobiDB-lite"/>
    </source>
</evidence>
<dbReference type="Gene3D" id="2.40.440.10">
    <property type="entry name" value="L,D-transpeptidase catalytic domain-like"/>
    <property type="match status" value="1"/>
</dbReference>
<keyword evidence="6 7" id="KW-0961">Cell wall biogenesis/degradation</keyword>
<dbReference type="InterPro" id="IPR038063">
    <property type="entry name" value="Transpep_catalytic_dom"/>
</dbReference>
<feature type="signal peptide" evidence="9">
    <location>
        <begin position="1"/>
        <end position="24"/>
    </location>
</feature>
<dbReference type="Pfam" id="PF03734">
    <property type="entry name" value="YkuD"/>
    <property type="match status" value="1"/>
</dbReference>
<dbReference type="SUPFAM" id="SSF141523">
    <property type="entry name" value="L,D-transpeptidase catalytic domain-like"/>
    <property type="match status" value="1"/>
</dbReference>
<evidence type="ECO:0000259" key="10">
    <source>
        <dbReference type="PROSITE" id="PS52029"/>
    </source>
</evidence>
<evidence type="ECO:0000256" key="3">
    <source>
        <dbReference type="ARBA" id="ARBA00022679"/>
    </source>
</evidence>
<protein>
    <submittedName>
        <fullName evidence="11">L,D-transpeptidase family protein</fullName>
    </submittedName>
</protein>
<accession>A0ABW1U2U2</accession>
<feature type="chain" id="PRO_5045535809" evidence="9">
    <location>
        <begin position="25"/>
        <end position="429"/>
    </location>
</feature>
<dbReference type="Pfam" id="PF24125">
    <property type="entry name" value="Cds6_C"/>
    <property type="match status" value="1"/>
</dbReference>
<comment type="similarity">
    <text evidence="2">Belongs to the YkuD family.</text>
</comment>
<gene>
    <name evidence="11" type="ORF">ACFQND_22390</name>
</gene>
<dbReference type="Proteomes" id="UP001596270">
    <property type="component" value="Unassembled WGS sequence"/>
</dbReference>